<dbReference type="GO" id="GO:1990904">
    <property type="term" value="C:ribonucleoprotein complex"/>
    <property type="evidence" value="ECO:0007669"/>
    <property type="project" value="InterPro"/>
</dbReference>
<organism evidence="5 6">
    <name type="scientific">Ectocarpus siliculosus</name>
    <name type="common">Brown alga</name>
    <name type="synonym">Conferva siliculosa</name>
    <dbReference type="NCBI Taxonomy" id="2880"/>
    <lineage>
        <taxon>Eukaryota</taxon>
        <taxon>Sar</taxon>
        <taxon>Stramenopiles</taxon>
        <taxon>Ochrophyta</taxon>
        <taxon>PX clade</taxon>
        <taxon>Phaeophyceae</taxon>
        <taxon>Ectocarpales</taxon>
        <taxon>Ectocarpaceae</taxon>
        <taxon>Ectocarpus</taxon>
    </lineage>
</organism>
<dbReference type="InterPro" id="IPR006630">
    <property type="entry name" value="La_HTH"/>
</dbReference>
<feature type="domain" description="HTH La-type RNA-binding" evidence="4">
    <location>
        <begin position="46"/>
        <end position="145"/>
    </location>
</feature>
<dbReference type="Proteomes" id="UP000002630">
    <property type="component" value="Unassembled WGS sequence"/>
</dbReference>
<dbReference type="InterPro" id="IPR036388">
    <property type="entry name" value="WH-like_DNA-bd_sf"/>
</dbReference>
<evidence type="ECO:0000256" key="1">
    <source>
        <dbReference type="ARBA" id="ARBA00022884"/>
    </source>
</evidence>
<dbReference type="InterPro" id="IPR036390">
    <property type="entry name" value="WH_DNA-bd_sf"/>
</dbReference>
<dbReference type="GO" id="GO:0006396">
    <property type="term" value="P:RNA processing"/>
    <property type="evidence" value="ECO:0007669"/>
    <property type="project" value="InterPro"/>
</dbReference>
<name>D7FHU3_ECTSI</name>
<dbReference type="PRINTS" id="PR00302">
    <property type="entry name" value="LUPUSLA"/>
</dbReference>
<dbReference type="PROSITE" id="PS50961">
    <property type="entry name" value="HTH_LA"/>
    <property type="match status" value="1"/>
</dbReference>
<dbReference type="GO" id="GO:0005634">
    <property type="term" value="C:nucleus"/>
    <property type="evidence" value="ECO:0007669"/>
    <property type="project" value="InterPro"/>
</dbReference>
<evidence type="ECO:0000259" key="4">
    <source>
        <dbReference type="PROSITE" id="PS50961"/>
    </source>
</evidence>
<dbReference type="OrthoDB" id="439993at2759"/>
<dbReference type="SMART" id="SM00715">
    <property type="entry name" value="LA"/>
    <property type="match status" value="1"/>
</dbReference>
<proteinExistence type="predicted"/>
<reference evidence="5 6" key="1">
    <citation type="journal article" date="2010" name="Nature">
        <title>The Ectocarpus genome and the independent evolution of multicellularity in brown algae.</title>
        <authorList>
            <person name="Cock J.M."/>
            <person name="Sterck L."/>
            <person name="Rouze P."/>
            <person name="Scornet D."/>
            <person name="Allen A.E."/>
            <person name="Amoutzias G."/>
            <person name="Anthouard V."/>
            <person name="Artiguenave F."/>
            <person name="Aury J.M."/>
            <person name="Badger J.H."/>
            <person name="Beszteri B."/>
            <person name="Billiau K."/>
            <person name="Bonnet E."/>
            <person name="Bothwell J.H."/>
            <person name="Bowler C."/>
            <person name="Boyen C."/>
            <person name="Brownlee C."/>
            <person name="Carrano C.J."/>
            <person name="Charrier B."/>
            <person name="Cho G.Y."/>
            <person name="Coelho S.M."/>
            <person name="Collen J."/>
            <person name="Corre E."/>
            <person name="Da Silva C."/>
            <person name="Delage L."/>
            <person name="Delaroque N."/>
            <person name="Dittami S.M."/>
            <person name="Doulbeau S."/>
            <person name="Elias M."/>
            <person name="Farnham G."/>
            <person name="Gachon C.M."/>
            <person name="Gschloessl B."/>
            <person name="Heesch S."/>
            <person name="Jabbari K."/>
            <person name="Jubin C."/>
            <person name="Kawai H."/>
            <person name="Kimura K."/>
            <person name="Kloareg B."/>
            <person name="Kupper F.C."/>
            <person name="Lang D."/>
            <person name="Le Bail A."/>
            <person name="Leblanc C."/>
            <person name="Lerouge P."/>
            <person name="Lohr M."/>
            <person name="Lopez P.J."/>
            <person name="Martens C."/>
            <person name="Maumus F."/>
            <person name="Michel G."/>
            <person name="Miranda-Saavedra D."/>
            <person name="Morales J."/>
            <person name="Moreau H."/>
            <person name="Motomura T."/>
            <person name="Nagasato C."/>
            <person name="Napoli C.A."/>
            <person name="Nelson D.R."/>
            <person name="Nyvall-Collen P."/>
            <person name="Peters A.F."/>
            <person name="Pommier C."/>
            <person name="Potin P."/>
            <person name="Poulain J."/>
            <person name="Quesneville H."/>
            <person name="Read B."/>
            <person name="Rensing S.A."/>
            <person name="Ritter A."/>
            <person name="Rousvoal S."/>
            <person name="Samanta M."/>
            <person name="Samson G."/>
            <person name="Schroeder D.C."/>
            <person name="Segurens B."/>
            <person name="Strittmatter M."/>
            <person name="Tonon T."/>
            <person name="Tregear J.W."/>
            <person name="Valentin K."/>
            <person name="von Dassow P."/>
            <person name="Yamagishi T."/>
            <person name="Van de Peer Y."/>
            <person name="Wincker P."/>
        </authorList>
    </citation>
    <scope>NUCLEOTIDE SEQUENCE [LARGE SCALE GENOMIC DNA]</scope>
    <source>
        <strain evidence="6">Ec32 / CCAP1310/4</strain>
    </source>
</reference>
<keyword evidence="1 2" id="KW-0694">RNA-binding</keyword>
<dbReference type="eggNOG" id="KOG0118">
    <property type="taxonomic scope" value="Eukaryota"/>
</dbReference>
<feature type="compositionally biased region" description="Basic and acidic residues" evidence="3">
    <location>
        <begin position="14"/>
        <end position="29"/>
    </location>
</feature>
<dbReference type="AlphaFoldDB" id="D7FHU3"/>
<protein>
    <recommendedName>
        <fullName evidence="4">HTH La-type RNA-binding domain-containing protein</fullName>
    </recommendedName>
</protein>
<keyword evidence="6" id="KW-1185">Reference proteome</keyword>
<evidence type="ECO:0000256" key="3">
    <source>
        <dbReference type="SAM" id="MobiDB-lite"/>
    </source>
</evidence>
<sequence>MQAAAVAASPSPMEEEKKEEEEKGEEKGEMKVLEVKVEQGSEDKGKEAETAAETAALKMLEFYFGDSNFGWDRFMQNKAGKMGENLMDISVLMTFNKLKNIVKKADLSPEEGQALIARMGEASPSLRVSEDKKQIGRAAAMTEEAGKERIARTVQTKGYPKESSIKIEDVEKLFSDAGKANYVKICKAGGNKLRTSTNHLCCTWIRGQRERCGGNERGRT</sequence>
<dbReference type="InParanoid" id="D7FHU3"/>
<accession>D7FHU3</accession>
<dbReference type="STRING" id="2880.D7FHU3"/>
<dbReference type="Pfam" id="PF05383">
    <property type="entry name" value="La"/>
    <property type="match status" value="1"/>
</dbReference>
<gene>
    <name evidence="5" type="ORF">Esi_1101_0002</name>
</gene>
<evidence type="ECO:0000256" key="2">
    <source>
        <dbReference type="PROSITE-ProRule" id="PRU00332"/>
    </source>
</evidence>
<dbReference type="InterPro" id="IPR002344">
    <property type="entry name" value="Lupus_La"/>
</dbReference>
<evidence type="ECO:0000313" key="6">
    <source>
        <dbReference type="Proteomes" id="UP000002630"/>
    </source>
</evidence>
<dbReference type="SUPFAM" id="SSF46785">
    <property type="entry name" value="Winged helix' DNA-binding domain"/>
    <property type="match status" value="1"/>
</dbReference>
<dbReference type="GO" id="GO:0003723">
    <property type="term" value="F:RNA binding"/>
    <property type="evidence" value="ECO:0007669"/>
    <property type="project" value="UniProtKB-UniRule"/>
</dbReference>
<dbReference type="Gene3D" id="1.10.10.10">
    <property type="entry name" value="Winged helix-like DNA-binding domain superfamily/Winged helix DNA-binding domain"/>
    <property type="match status" value="1"/>
</dbReference>
<evidence type="ECO:0000313" key="5">
    <source>
        <dbReference type="EMBL" id="CBJ34141.1"/>
    </source>
</evidence>
<feature type="region of interest" description="Disordered" evidence="3">
    <location>
        <begin position="1"/>
        <end position="29"/>
    </location>
</feature>
<dbReference type="EMBL" id="FN649760">
    <property type="protein sequence ID" value="CBJ34141.1"/>
    <property type="molecule type" value="Genomic_DNA"/>
</dbReference>